<keyword evidence="1" id="KW-0472">Membrane</keyword>
<proteinExistence type="predicted"/>
<protein>
    <submittedName>
        <fullName evidence="2">Uncharacterized protein</fullName>
    </submittedName>
</protein>
<keyword evidence="3" id="KW-1185">Reference proteome</keyword>
<feature type="transmembrane region" description="Helical" evidence="1">
    <location>
        <begin position="62"/>
        <end position="81"/>
    </location>
</feature>
<sequence length="144" mass="16675">MDIPSLILLLVICAIGAHFVLKWWWPIIKERKNLTPEQMIERVLQAPAKGIQREASKFGSPIKTLVIIIVNANLLYGWLWIGHRSSFALWIGLGYLAAGFLVQHLVKVPTAPEMAGLNIWDRFWLKIFYAWFWPVYAPYISRRS</sequence>
<organism evidence="2 3">
    <name type="scientific">Janthinobacterium psychrotolerans</name>
    <dbReference type="NCBI Taxonomy" id="1747903"/>
    <lineage>
        <taxon>Bacteria</taxon>
        <taxon>Pseudomonadati</taxon>
        <taxon>Pseudomonadota</taxon>
        <taxon>Betaproteobacteria</taxon>
        <taxon>Burkholderiales</taxon>
        <taxon>Oxalobacteraceae</taxon>
        <taxon>Janthinobacterium</taxon>
    </lineage>
</organism>
<dbReference type="OrthoDB" id="8778830at2"/>
<accession>A0A1A7C8R0</accession>
<keyword evidence="1" id="KW-1133">Transmembrane helix</keyword>
<comment type="caution">
    <text evidence="2">The sequence shown here is derived from an EMBL/GenBank/DDBJ whole genome shotgun (WGS) entry which is preliminary data.</text>
</comment>
<evidence type="ECO:0000256" key="1">
    <source>
        <dbReference type="SAM" id="Phobius"/>
    </source>
</evidence>
<feature type="transmembrane region" description="Helical" evidence="1">
    <location>
        <begin position="123"/>
        <end position="141"/>
    </location>
</feature>
<keyword evidence="1" id="KW-0812">Transmembrane</keyword>
<name>A0A1A7C8R0_9BURK</name>
<dbReference type="EMBL" id="LOCQ01000038">
    <property type="protein sequence ID" value="OBV41160.1"/>
    <property type="molecule type" value="Genomic_DNA"/>
</dbReference>
<feature type="transmembrane region" description="Helical" evidence="1">
    <location>
        <begin position="87"/>
        <end position="102"/>
    </location>
</feature>
<dbReference type="RefSeq" id="WP_065306241.1">
    <property type="nucleotide sequence ID" value="NZ_LOCQ01000038.1"/>
</dbReference>
<dbReference type="Proteomes" id="UP000092713">
    <property type="component" value="Unassembled WGS sequence"/>
</dbReference>
<reference evidence="2 3" key="1">
    <citation type="submission" date="2016-04" db="EMBL/GenBank/DDBJ databases">
        <title>Draft genome sequence of Janthinobacterium psychrotolerans sp. nov., isolated from freshwater sediments in Denmark.</title>
        <authorList>
            <person name="Gong X."/>
            <person name="Skrivergaard S."/>
            <person name="Korsgaard B.S."/>
            <person name="Schreiber L."/>
            <person name="Marshall I.P."/>
            <person name="Finster K."/>
            <person name="Schramm A."/>
        </authorList>
    </citation>
    <scope>NUCLEOTIDE SEQUENCE [LARGE SCALE GENOMIC DNA]</scope>
    <source>
        <strain evidence="2 3">S3-2</strain>
    </source>
</reference>
<evidence type="ECO:0000313" key="2">
    <source>
        <dbReference type="EMBL" id="OBV41160.1"/>
    </source>
</evidence>
<evidence type="ECO:0000313" key="3">
    <source>
        <dbReference type="Proteomes" id="UP000092713"/>
    </source>
</evidence>
<feature type="transmembrane region" description="Helical" evidence="1">
    <location>
        <begin position="6"/>
        <end position="25"/>
    </location>
</feature>
<dbReference type="AlphaFoldDB" id="A0A1A7C8R0"/>
<gene>
    <name evidence="2" type="ORF">ASR47_102517</name>
</gene>